<comment type="caution">
    <text evidence="1">The sequence shown here is derived from an EMBL/GenBank/DDBJ whole genome shotgun (WGS) entry which is preliminary data.</text>
</comment>
<dbReference type="Proteomes" id="UP001218188">
    <property type="component" value="Unassembled WGS sequence"/>
</dbReference>
<keyword evidence="2" id="KW-1185">Reference proteome</keyword>
<sequence>MEATPLNLSLTSSPLTQTRAALSAQSSNLFQNATGIEIVGGQFVSGDVHNHQVEPGPRRTNVPSISFNIVDETFSQSEIYCNQLLRQKRGFPLYVPDPPQNLPAAYRKKGVAIGDVGRVTPEGIFDFFFNIYLSADHPVNDNDVPENFYPLLPYASKDVVTLTYNPGDYVSTSSVQKLALHPPLDEFPGGDFVFSCDAPQGAILALPHGGHLEKLENLETIRAYVATHAESW</sequence>
<evidence type="ECO:0000313" key="2">
    <source>
        <dbReference type="Proteomes" id="UP001218188"/>
    </source>
</evidence>
<dbReference type="EMBL" id="JARJCM010000412">
    <property type="protein sequence ID" value="KAJ7017402.1"/>
    <property type="molecule type" value="Genomic_DNA"/>
</dbReference>
<accession>A0AAD6RYJ4</accession>
<gene>
    <name evidence="1" type="ORF">C8F04DRAFT_468212</name>
</gene>
<reference evidence="1" key="1">
    <citation type="submission" date="2023-03" db="EMBL/GenBank/DDBJ databases">
        <title>Massive genome expansion in bonnet fungi (Mycena s.s.) driven by repeated elements and novel gene families across ecological guilds.</title>
        <authorList>
            <consortium name="Lawrence Berkeley National Laboratory"/>
            <person name="Harder C.B."/>
            <person name="Miyauchi S."/>
            <person name="Viragh M."/>
            <person name="Kuo A."/>
            <person name="Thoen E."/>
            <person name="Andreopoulos B."/>
            <person name="Lu D."/>
            <person name="Skrede I."/>
            <person name="Drula E."/>
            <person name="Henrissat B."/>
            <person name="Morin E."/>
            <person name="Kohler A."/>
            <person name="Barry K."/>
            <person name="LaButti K."/>
            <person name="Morin E."/>
            <person name="Salamov A."/>
            <person name="Lipzen A."/>
            <person name="Mereny Z."/>
            <person name="Hegedus B."/>
            <person name="Baldrian P."/>
            <person name="Stursova M."/>
            <person name="Weitz H."/>
            <person name="Taylor A."/>
            <person name="Grigoriev I.V."/>
            <person name="Nagy L.G."/>
            <person name="Martin F."/>
            <person name="Kauserud H."/>
        </authorList>
    </citation>
    <scope>NUCLEOTIDE SEQUENCE</scope>
    <source>
        <strain evidence="1">CBHHK200</strain>
    </source>
</reference>
<evidence type="ECO:0000313" key="1">
    <source>
        <dbReference type="EMBL" id="KAJ7017402.1"/>
    </source>
</evidence>
<dbReference type="AlphaFoldDB" id="A0AAD6RYJ4"/>
<name>A0AAD6RYJ4_9AGAR</name>
<organism evidence="1 2">
    <name type="scientific">Mycena alexandri</name>
    <dbReference type="NCBI Taxonomy" id="1745969"/>
    <lineage>
        <taxon>Eukaryota</taxon>
        <taxon>Fungi</taxon>
        <taxon>Dikarya</taxon>
        <taxon>Basidiomycota</taxon>
        <taxon>Agaricomycotina</taxon>
        <taxon>Agaricomycetes</taxon>
        <taxon>Agaricomycetidae</taxon>
        <taxon>Agaricales</taxon>
        <taxon>Marasmiineae</taxon>
        <taxon>Mycenaceae</taxon>
        <taxon>Mycena</taxon>
    </lineage>
</organism>
<proteinExistence type="predicted"/>
<protein>
    <submittedName>
        <fullName evidence="1">Uncharacterized protein</fullName>
    </submittedName>
</protein>